<sequence length="425" mass="46406">MGRRGDRIEGIDLVTVPDRGVGVPVLHAYLRESILDGRLAPGSVLSQVALAEQLGVSRTPVREVLRRLQQEGLVEIEPNQRARVARFAPEEVDVQQALRILAESLAVSAGIAAFTQDQHELGRSLLSRMRNARGHDDADDWFEAHAEFHELIVAGAPEQLRRHLRDIADATARERFDRWRSMPRPVQERIDREHELILEAVWLGHDNLAVARLAHHLADSATRSLIARAPGYKPATIAHAERLSAGHQDPAGAVDEDAEAGFDAAAVQSIYVQRIALESLGARMTAEASSAGHALERMADALERMRDFSSGSPTSHWQTAHREFHLAASSALGDDLLHQVDALIGRSRHFMLMHGPENTDAWTMANALHESVFDAIDRADGAGASAAIANDLARPSLSLIGYFAPEFDAKVLRATFAQLSADGSS</sequence>
<accession>A0A7Y9JLW6</accession>
<dbReference type="Gene3D" id="1.10.10.10">
    <property type="entry name" value="Winged helix-like DNA-binding domain superfamily/Winged helix DNA-binding domain"/>
    <property type="match status" value="1"/>
</dbReference>
<dbReference type="Gene3D" id="1.20.120.530">
    <property type="entry name" value="GntR ligand-binding domain-like"/>
    <property type="match status" value="2"/>
</dbReference>
<dbReference type="SUPFAM" id="SSF46785">
    <property type="entry name" value="Winged helix' DNA-binding domain"/>
    <property type="match status" value="1"/>
</dbReference>
<name>A0A7Y9JLW6_9MICO</name>
<evidence type="ECO:0000256" key="2">
    <source>
        <dbReference type="ARBA" id="ARBA00023125"/>
    </source>
</evidence>
<dbReference type="SMART" id="SM00345">
    <property type="entry name" value="HTH_GNTR"/>
    <property type="match status" value="1"/>
</dbReference>
<dbReference type="Pfam" id="PF07729">
    <property type="entry name" value="FCD"/>
    <property type="match status" value="2"/>
</dbReference>
<keyword evidence="3" id="KW-0804">Transcription</keyword>
<dbReference type="AlphaFoldDB" id="A0A7Y9JLW6"/>
<keyword evidence="6" id="KW-1185">Reference proteome</keyword>
<dbReference type="Pfam" id="PF00392">
    <property type="entry name" value="GntR"/>
    <property type="match status" value="1"/>
</dbReference>
<dbReference type="InterPro" id="IPR000524">
    <property type="entry name" value="Tscrpt_reg_HTH_GntR"/>
</dbReference>
<dbReference type="SMART" id="SM00895">
    <property type="entry name" value="FCD"/>
    <property type="match status" value="2"/>
</dbReference>
<dbReference type="RefSeq" id="WP_179431580.1">
    <property type="nucleotide sequence ID" value="NZ_BAABLC010000007.1"/>
</dbReference>
<dbReference type="InterPro" id="IPR008920">
    <property type="entry name" value="TF_FadR/GntR_C"/>
</dbReference>
<protein>
    <submittedName>
        <fullName evidence="5">DNA-binding GntR family transcriptional regulator</fullName>
    </submittedName>
</protein>
<evidence type="ECO:0000259" key="4">
    <source>
        <dbReference type="PROSITE" id="PS50949"/>
    </source>
</evidence>
<gene>
    <name evidence="5" type="ORF">BKA02_000825</name>
</gene>
<evidence type="ECO:0000256" key="1">
    <source>
        <dbReference type="ARBA" id="ARBA00023015"/>
    </source>
</evidence>
<organism evidence="5 6">
    <name type="scientific">Microbacterium pseudoresistens</name>
    <dbReference type="NCBI Taxonomy" id="640634"/>
    <lineage>
        <taxon>Bacteria</taxon>
        <taxon>Bacillati</taxon>
        <taxon>Actinomycetota</taxon>
        <taxon>Actinomycetes</taxon>
        <taxon>Micrococcales</taxon>
        <taxon>Microbacteriaceae</taxon>
        <taxon>Microbacterium</taxon>
    </lineage>
</organism>
<dbReference type="PROSITE" id="PS50949">
    <property type="entry name" value="HTH_GNTR"/>
    <property type="match status" value="1"/>
</dbReference>
<dbReference type="PANTHER" id="PTHR43537">
    <property type="entry name" value="TRANSCRIPTIONAL REGULATOR, GNTR FAMILY"/>
    <property type="match status" value="1"/>
</dbReference>
<dbReference type="EMBL" id="JACCBH010000001">
    <property type="protein sequence ID" value="NYD53770.1"/>
    <property type="molecule type" value="Genomic_DNA"/>
</dbReference>
<proteinExistence type="predicted"/>
<keyword evidence="1" id="KW-0805">Transcription regulation</keyword>
<dbReference type="PANTHER" id="PTHR43537:SF24">
    <property type="entry name" value="GLUCONATE OPERON TRANSCRIPTIONAL REPRESSOR"/>
    <property type="match status" value="1"/>
</dbReference>
<dbReference type="Proteomes" id="UP000552045">
    <property type="component" value="Unassembled WGS sequence"/>
</dbReference>
<evidence type="ECO:0000256" key="3">
    <source>
        <dbReference type="ARBA" id="ARBA00023163"/>
    </source>
</evidence>
<dbReference type="GO" id="GO:0003677">
    <property type="term" value="F:DNA binding"/>
    <property type="evidence" value="ECO:0007669"/>
    <property type="project" value="UniProtKB-KW"/>
</dbReference>
<feature type="domain" description="HTH gntR-type" evidence="4">
    <location>
        <begin position="20"/>
        <end position="87"/>
    </location>
</feature>
<dbReference type="InterPro" id="IPR036390">
    <property type="entry name" value="WH_DNA-bd_sf"/>
</dbReference>
<comment type="caution">
    <text evidence="5">The sequence shown here is derived from an EMBL/GenBank/DDBJ whole genome shotgun (WGS) entry which is preliminary data.</text>
</comment>
<dbReference type="InterPro" id="IPR036388">
    <property type="entry name" value="WH-like_DNA-bd_sf"/>
</dbReference>
<dbReference type="PRINTS" id="PR00035">
    <property type="entry name" value="HTHGNTR"/>
</dbReference>
<evidence type="ECO:0000313" key="6">
    <source>
        <dbReference type="Proteomes" id="UP000552045"/>
    </source>
</evidence>
<dbReference type="GO" id="GO:0003700">
    <property type="term" value="F:DNA-binding transcription factor activity"/>
    <property type="evidence" value="ECO:0007669"/>
    <property type="project" value="InterPro"/>
</dbReference>
<evidence type="ECO:0000313" key="5">
    <source>
        <dbReference type="EMBL" id="NYD53770.1"/>
    </source>
</evidence>
<dbReference type="CDD" id="cd07377">
    <property type="entry name" value="WHTH_GntR"/>
    <property type="match status" value="1"/>
</dbReference>
<dbReference type="SUPFAM" id="SSF48008">
    <property type="entry name" value="GntR ligand-binding domain-like"/>
    <property type="match status" value="2"/>
</dbReference>
<keyword evidence="2 5" id="KW-0238">DNA-binding</keyword>
<dbReference type="InterPro" id="IPR011711">
    <property type="entry name" value="GntR_C"/>
</dbReference>
<reference evidence="5 6" key="1">
    <citation type="submission" date="2020-07" db="EMBL/GenBank/DDBJ databases">
        <title>Sequencing the genomes of 1000 actinobacteria strains.</title>
        <authorList>
            <person name="Klenk H.-P."/>
        </authorList>
    </citation>
    <scope>NUCLEOTIDE SEQUENCE [LARGE SCALE GENOMIC DNA]</scope>
    <source>
        <strain evidence="5 6">DSM 22185</strain>
    </source>
</reference>